<dbReference type="GO" id="GO:0070041">
    <property type="term" value="F:rRNA (uridine-C5-)-methyltransferase activity"/>
    <property type="evidence" value="ECO:0007669"/>
    <property type="project" value="TreeGrafter"/>
</dbReference>
<organism evidence="6 7">
    <name type="scientific">Candidatus Enterousia excrementavium</name>
    <dbReference type="NCBI Taxonomy" id="2840789"/>
    <lineage>
        <taxon>Bacteria</taxon>
        <taxon>Pseudomonadati</taxon>
        <taxon>Pseudomonadota</taxon>
        <taxon>Alphaproteobacteria</taxon>
        <taxon>Candidatus Enterousia</taxon>
    </lineage>
</organism>
<evidence type="ECO:0000256" key="2">
    <source>
        <dbReference type="ARBA" id="ARBA00022679"/>
    </source>
</evidence>
<feature type="active site" description="Nucleophile" evidence="4">
    <location>
        <position position="266"/>
    </location>
</feature>
<dbReference type="Pfam" id="PF05958">
    <property type="entry name" value="tRNA_U5-meth_tr"/>
    <property type="match status" value="1"/>
</dbReference>
<comment type="caution">
    <text evidence="6">The sequence shown here is derived from an EMBL/GenBank/DDBJ whole genome shotgun (WGS) entry which is preliminary data.</text>
</comment>
<comment type="similarity">
    <text evidence="4">Belongs to the class I-like SAM-binding methyltransferase superfamily. RNA M5U methyltransferase family.</text>
</comment>
<reference evidence="6" key="2">
    <citation type="journal article" date="2021" name="PeerJ">
        <title>Extensive microbial diversity within the chicken gut microbiome revealed by metagenomics and culture.</title>
        <authorList>
            <person name="Gilroy R."/>
            <person name="Ravi A."/>
            <person name="Getino M."/>
            <person name="Pursley I."/>
            <person name="Horton D.L."/>
            <person name="Alikhan N.F."/>
            <person name="Baker D."/>
            <person name="Gharbi K."/>
            <person name="Hall N."/>
            <person name="Watson M."/>
            <person name="Adriaenssens E.M."/>
            <person name="Foster-Nyarko E."/>
            <person name="Jarju S."/>
            <person name="Secka A."/>
            <person name="Antonio M."/>
            <person name="Oren A."/>
            <person name="Chaudhuri R.R."/>
            <person name="La Ragione R."/>
            <person name="Hildebrand F."/>
            <person name="Pallen M.J."/>
        </authorList>
    </citation>
    <scope>NUCLEOTIDE SEQUENCE</scope>
    <source>
        <strain evidence="6">B1-16210</strain>
    </source>
</reference>
<accession>A0A940ICD3</accession>
<dbReference type="PROSITE" id="PS51687">
    <property type="entry name" value="SAM_MT_RNA_M5U"/>
    <property type="match status" value="1"/>
</dbReference>
<evidence type="ECO:0000256" key="5">
    <source>
        <dbReference type="PROSITE-ProRule" id="PRU10015"/>
    </source>
</evidence>
<evidence type="ECO:0000256" key="3">
    <source>
        <dbReference type="ARBA" id="ARBA00022691"/>
    </source>
</evidence>
<feature type="binding site" evidence="4">
    <location>
        <position position="168"/>
    </location>
    <ligand>
        <name>S-adenosyl-L-methionine</name>
        <dbReference type="ChEBI" id="CHEBI:59789"/>
    </ligand>
</feature>
<evidence type="ECO:0000256" key="4">
    <source>
        <dbReference type="PROSITE-ProRule" id="PRU01024"/>
    </source>
</evidence>
<dbReference type="GO" id="GO:0070475">
    <property type="term" value="P:rRNA base methylation"/>
    <property type="evidence" value="ECO:0007669"/>
    <property type="project" value="TreeGrafter"/>
</dbReference>
<dbReference type="InterPro" id="IPR010280">
    <property type="entry name" value="U5_MeTrfase_fam"/>
</dbReference>
<gene>
    <name evidence="6" type="ORF">IAC77_03075</name>
</gene>
<dbReference type="PROSITE" id="PS01230">
    <property type="entry name" value="TRMA_1"/>
    <property type="match status" value="1"/>
</dbReference>
<dbReference type="EMBL" id="JADINE010000037">
    <property type="protein sequence ID" value="MBO8407419.1"/>
    <property type="molecule type" value="Genomic_DNA"/>
</dbReference>
<dbReference type="Gene3D" id="3.40.50.150">
    <property type="entry name" value="Vaccinia Virus protein VP39"/>
    <property type="match status" value="2"/>
</dbReference>
<proteinExistence type="inferred from homology"/>
<sequence length="308" mass="33614">MKTCPFFGVCGGCKYDVASDDYRNQKLSEIADLPITANAIWTDVGTRRRADFAFSDTAFGFYKHRSKNIVPVRQCPLLRDEINVLIPHLAALPWGGAGACLVTVCDNGIDIAITSPVPYFSSEFKTAVEKLPGVIRVTWNTRCVAQTVTPTVNFDGHVVEYPSGAFLQPTVPSEHALRDLVVTAAAGAKHVADLFCGLGNFTYALNADGFDIAGVGVKRDLFLHPLTVGMLKQYDCVVMDPPRAGAFAQCKELAKSNVARIIYVSCNPTTWRRDAGVLTRGGYKMVTLIPVDQFIGSAHWELFSVFVK</sequence>
<name>A0A940ICD3_9PROT</name>
<reference evidence="6" key="1">
    <citation type="submission" date="2020-10" db="EMBL/GenBank/DDBJ databases">
        <authorList>
            <person name="Gilroy R."/>
        </authorList>
    </citation>
    <scope>NUCLEOTIDE SEQUENCE</scope>
    <source>
        <strain evidence="6">B1-16210</strain>
    </source>
</reference>
<dbReference type="InterPro" id="IPR030390">
    <property type="entry name" value="MeTrfase_TrmA_AS"/>
</dbReference>
<feature type="binding site" evidence="4">
    <location>
        <position position="195"/>
    </location>
    <ligand>
        <name>S-adenosyl-L-methionine</name>
        <dbReference type="ChEBI" id="CHEBI:59789"/>
    </ligand>
</feature>
<keyword evidence="1 4" id="KW-0489">Methyltransferase</keyword>
<evidence type="ECO:0000313" key="7">
    <source>
        <dbReference type="Proteomes" id="UP000721442"/>
    </source>
</evidence>
<dbReference type="InterPro" id="IPR029063">
    <property type="entry name" value="SAM-dependent_MTases_sf"/>
</dbReference>
<dbReference type="Proteomes" id="UP000721442">
    <property type="component" value="Unassembled WGS sequence"/>
</dbReference>
<comment type="caution">
    <text evidence="4">Lacks conserved residue(s) required for the propagation of feature annotation.</text>
</comment>
<protein>
    <submittedName>
        <fullName evidence="6">Class I SAM-dependent RNA methyltransferase</fullName>
    </submittedName>
</protein>
<dbReference type="AlphaFoldDB" id="A0A940ICD3"/>
<evidence type="ECO:0000256" key="1">
    <source>
        <dbReference type="ARBA" id="ARBA00022603"/>
    </source>
</evidence>
<dbReference type="PANTHER" id="PTHR11061">
    <property type="entry name" value="RNA M5U METHYLTRANSFERASE"/>
    <property type="match status" value="1"/>
</dbReference>
<feature type="active site" evidence="5">
    <location>
        <position position="266"/>
    </location>
</feature>
<keyword evidence="2 4" id="KW-0808">Transferase</keyword>
<dbReference type="Gene3D" id="2.40.50.1070">
    <property type="match status" value="1"/>
</dbReference>
<evidence type="ECO:0000313" key="6">
    <source>
        <dbReference type="EMBL" id="MBO8407419.1"/>
    </source>
</evidence>
<feature type="binding site" evidence="4">
    <location>
        <position position="240"/>
    </location>
    <ligand>
        <name>S-adenosyl-L-methionine</name>
        <dbReference type="ChEBI" id="CHEBI:59789"/>
    </ligand>
</feature>
<dbReference type="PANTHER" id="PTHR11061:SF49">
    <property type="entry name" value="23S RRNA (URACIL(1939)-C(5))-METHYLTRANSFERASE RLMD"/>
    <property type="match status" value="1"/>
</dbReference>
<dbReference type="SUPFAM" id="SSF53335">
    <property type="entry name" value="S-adenosyl-L-methionine-dependent methyltransferases"/>
    <property type="match status" value="1"/>
</dbReference>
<keyword evidence="3 4" id="KW-0949">S-adenosyl-L-methionine</keyword>